<comment type="caution">
    <text evidence="3">The sequence shown here is derived from an EMBL/GenBank/DDBJ whole genome shotgun (WGS) entry which is preliminary data.</text>
</comment>
<dbReference type="EMBL" id="PQIB02000017">
    <property type="protein sequence ID" value="RLM59116.1"/>
    <property type="molecule type" value="Genomic_DNA"/>
</dbReference>
<dbReference type="Gene3D" id="3.40.640.10">
    <property type="entry name" value="Type I PLP-dependent aspartate aminotransferase-like (Major domain)"/>
    <property type="match status" value="1"/>
</dbReference>
<dbReference type="AlphaFoldDB" id="A0A3L6PJQ5"/>
<dbReference type="InterPro" id="IPR000192">
    <property type="entry name" value="Aminotrans_V_dom"/>
</dbReference>
<protein>
    <submittedName>
        <fullName evidence="3">Cysteine desulfurase</fullName>
    </submittedName>
</protein>
<dbReference type="InterPro" id="IPR015421">
    <property type="entry name" value="PyrdxlP-dep_Trfase_major"/>
</dbReference>
<evidence type="ECO:0000313" key="3">
    <source>
        <dbReference type="EMBL" id="RLM59116.1"/>
    </source>
</evidence>
<dbReference type="PANTHER" id="PTHR43586">
    <property type="entry name" value="CYSTEINE DESULFURASE"/>
    <property type="match status" value="1"/>
</dbReference>
<name>A0A3L6PJQ5_PANMI</name>
<dbReference type="Gene3D" id="3.90.1150.10">
    <property type="entry name" value="Aspartate Aminotransferase, domain 1"/>
    <property type="match status" value="1"/>
</dbReference>
<evidence type="ECO:0000259" key="2">
    <source>
        <dbReference type="Pfam" id="PF00266"/>
    </source>
</evidence>
<dbReference type="OrthoDB" id="420046at2759"/>
<evidence type="ECO:0000313" key="4">
    <source>
        <dbReference type="Proteomes" id="UP000275267"/>
    </source>
</evidence>
<dbReference type="SUPFAM" id="SSF53383">
    <property type="entry name" value="PLP-dependent transferases"/>
    <property type="match status" value="1"/>
</dbReference>
<gene>
    <name evidence="3" type="ORF">C2845_PM18G04970</name>
</gene>
<feature type="domain" description="Aminotransferase class V" evidence="2">
    <location>
        <begin position="75"/>
        <end position="484"/>
    </location>
</feature>
<accession>A0A3L6PJQ5</accession>
<sequence length="601" mass="65819">MAGGEGEAAGGRKGGGASGNNDDGTSTTTTTLVSLLRARSERSAREEERVEWVRSQLVGRDAEFETPFGRRALLYADHTATGRSLRYIEDYILKHILPFYGNTHTEDSYVGSRTTRTARKAARYIKRCMGAGPGDALLFCGSGATAAARRLQEALGMAPCPPGLRRAALPLRPEERWVVFVGPYEHHSNLLSWRRSLADVVEVPAGADGLVDPAALRSALAAPEHADRPMLGAFSACSNVTGVLTDTSAIARILHQHGAFACFDFAASGPYVDIDMRSGEMDGYDAVFLSPHKFVGGPGTPGILLMNRALYRLAGHPPSTCGGGTVAYVNGFSEEDTVYYDDIEEREDAGTPPIVQKVRAALAFWVKEHVGRGGAVALRERAYAEAAMARLRANPNVEVLGNVTARRLPIFSFLVYPPGCKSGRRLPLHGRFVARLLNDLFGIQARGGELSLRIRAAIVRGYHGVKPGWTRVSLAYYMSREEVRFVLAAVDFVAAHGHRFLPLYGFDWATGDWAFRRRTFKHHVMREELLRGGDHRRDDAESYRKKKSTSAAGGDEHGLGDRYERYLEIATRIALSLPDTYDELVSSVPKGIDPDIILFRV</sequence>
<dbReference type="STRING" id="4540.A0A3L6PJQ5"/>
<dbReference type="InterPro" id="IPR015424">
    <property type="entry name" value="PyrdxlP-dep_Trfase"/>
</dbReference>
<proteinExistence type="predicted"/>
<feature type="region of interest" description="Disordered" evidence="1">
    <location>
        <begin position="1"/>
        <end position="30"/>
    </location>
</feature>
<reference evidence="4" key="1">
    <citation type="journal article" date="2019" name="Nat. Commun.">
        <title>The genome of broomcorn millet.</title>
        <authorList>
            <person name="Zou C."/>
            <person name="Miki D."/>
            <person name="Li D."/>
            <person name="Tang Q."/>
            <person name="Xiao L."/>
            <person name="Rajput S."/>
            <person name="Deng P."/>
            <person name="Jia W."/>
            <person name="Huang R."/>
            <person name="Zhang M."/>
            <person name="Sun Y."/>
            <person name="Hu J."/>
            <person name="Fu X."/>
            <person name="Schnable P.S."/>
            <person name="Li F."/>
            <person name="Zhang H."/>
            <person name="Feng B."/>
            <person name="Zhu X."/>
            <person name="Liu R."/>
            <person name="Schnable J.C."/>
            <person name="Zhu J.-K."/>
            <person name="Zhang H."/>
        </authorList>
    </citation>
    <scope>NUCLEOTIDE SEQUENCE [LARGE SCALE GENOMIC DNA]</scope>
</reference>
<evidence type="ECO:0000256" key="1">
    <source>
        <dbReference type="SAM" id="MobiDB-lite"/>
    </source>
</evidence>
<organism evidence="3 4">
    <name type="scientific">Panicum miliaceum</name>
    <name type="common">Proso millet</name>
    <name type="synonym">Broomcorn millet</name>
    <dbReference type="NCBI Taxonomy" id="4540"/>
    <lineage>
        <taxon>Eukaryota</taxon>
        <taxon>Viridiplantae</taxon>
        <taxon>Streptophyta</taxon>
        <taxon>Embryophyta</taxon>
        <taxon>Tracheophyta</taxon>
        <taxon>Spermatophyta</taxon>
        <taxon>Magnoliopsida</taxon>
        <taxon>Liliopsida</taxon>
        <taxon>Poales</taxon>
        <taxon>Poaceae</taxon>
        <taxon>PACMAD clade</taxon>
        <taxon>Panicoideae</taxon>
        <taxon>Panicodae</taxon>
        <taxon>Paniceae</taxon>
        <taxon>Panicinae</taxon>
        <taxon>Panicum</taxon>
        <taxon>Panicum sect. Panicum</taxon>
    </lineage>
</organism>
<keyword evidence="4" id="KW-1185">Reference proteome</keyword>
<feature type="compositionally biased region" description="Low complexity" evidence="1">
    <location>
        <begin position="19"/>
        <end position="30"/>
    </location>
</feature>
<feature type="compositionally biased region" description="Gly residues" evidence="1">
    <location>
        <begin position="1"/>
        <end position="18"/>
    </location>
</feature>
<dbReference type="Proteomes" id="UP000275267">
    <property type="component" value="Unassembled WGS sequence"/>
</dbReference>
<dbReference type="InterPro" id="IPR015422">
    <property type="entry name" value="PyrdxlP-dep_Trfase_small"/>
</dbReference>
<dbReference type="PANTHER" id="PTHR43586:SF17">
    <property type="entry name" value="OS11G0209900 PROTEIN"/>
    <property type="match status" value="1"/>
</dbReference>
<dbReference type="Pfam" id="PF00266">
    <property type="entry name" value="Aminotran_5"/>
    <property type="match status" value="1"/>
</dbReference>